<reference evidence="1" key="1">
    <citation type="submission" date="2020-10" db="EMBL/GenBank/DDBJ databases">
        <authorList>
            <person name="Gilroy R."/>
        </authorList>
    </citation>
    <scope>NUCLEOTIDE SEQUENCE</scope>
    <source>
        <strain evidence="1">CHK189-12415</strain>
    </source>
</reference>
<evidence type="ECO:0000313" key="1">
    <source>
        <dbReference type="EMBL" id="HIR61328.1"/>
    </source>
</evidence>
<sequence>METVYLQGGRFRRLLRLFAAALRPAHSRTAEAEHLPFAVEETVYLSYWGEMAEITYSGEGKSCSYRVSAGSGDNSGDYNAYPEESRLELGGIPVTA</sequence>
<dbReference type="AlphaFoldDB" id="A0A9D1J5A0"/>
<accession>A0A9D1J5A0</accession>
<organism evidence="1 2">
    <name type="scientific">Candidatus Faecivivens stercoravium</name>
    <dbReference type="NCBI Taxonomy" id="2840803"/>
    <lineage>
        <taxon>Bacteria</taxon>
        <taxon>Bacillati</taxon>
        <taxon>Bacillota</taxon>
        <taxon>Clostridia</taxon>
        <taxon>Eubacteriales</taxon>
        <taxon>Oscillospiraceae</taxon>
        <taxon>Oscillospiraceae incertae sedis</taxon>
        <taxon>Candidatus Faecivivens</taxon>
    </lineage>
</organism>
<proteinExistence type="predicted"/>
<protein>
    <submittedName>
        <fullName evidence="1">Uncharacterized protein</fullName>
    </submittedName>
</protein>
<dbReference type="Proteomes" id="UP000824241">
    <property type="component" value="Unassembled WGS sequence"/>
</dbReference>
<feature type="non-terminal residue" evidence="1">
    <location>
        <position position="96"/>
    </location>
</feature>
<dbReference type="EMBL" id="DVHA01000226">
    <property type="protein sequence ID" value="HIR61328.1"/>
    <property type="molecule type" value="Genomic_DNA"/>
</dbReference>
<reference evidence="1" key="2">
    <citation type="journal article" date="2021" name="PeerJ">
        <title>Extensive microbial diversity within the chicken gut microbiome revealed by metagenomics and culture.</title>
        <authorList>
            <person name="Gilroy R."/>
            <person name="Ravi A."/>
            <person name="Getino M."/>
            <person name="Pursley I."/>
            <person name="Horton D.L."/>
            <person name="Alikhan N.F."/>
            <person name="Baker D."/>
            <person name="Gharbi K."/>
            <person name="Hall N."/>
            <person name="Watson M."/>
            <person name="Adriaenssens E.M."/>
            <person name="Foster-Nyarko E."/>
            <person name="Jarju S."/>
            <person name="Secka A."/>
            <person name="Antonio M."/>
            <person name="Oren A."/>
            <person name="Chaudhuri R.R."/>
            <person name="La Ragione R."/>
            <person name="Hildebrand F."/>
            <person name="Pallen M.J."/>
        </authorList>
    </citation>
    <scope>NUCLEOTIDE SEQUENCE</scope>
    <source>
        <strain evidence="1">CHK189-12415</strain>
    </source>
</reference>
<name>A0A9D1J5A0_9FIRM</name>
<comment type="caution">
    <text evidence="1">The sequence shown here is derived from an EMBL/GenBank/DDBJ whole genome shotgun (WGS) entry which is preliminary data.</text>
</comment>
<evidence type="ECO:0000313" key="2">
    <source>
        <dbReference type="Proteomes" id="UP000824241"/>
    </source>
</evidence>
<gene>
    <name evidence="1" type="ORF">IAB37_07130</name>
</gene>